<evidence type="ECO:0000256" key="7">
    <source>
        <dbReference type="ARBA" id="ARBA00023224"/>
    </source>
</evidence>
<evidence type="ECO:0000256" key="3">
    <source>
        <dbReference type="ARBA" id="ARBA00022801"/>
    </source>
</evidence>
<evidence type="ECO:0000256" key="8">
    <source>
        <dbReference type="ARBA" id="ARBA00023674"/>
    </source>
</evidence>
<reference evidence="15 16" key="1">
    <citation type="submission" date="2024-03" db="EMBL/GenBank/DDBJ databases">
        <title>The Acrasis kona genome and developmental transcriptomes reveal deep origins of eukaryotic multicellular pathways.</title>
        <authorList>
            <person name="Sheikh S."/>
            <person name="Fu C.-J."/>
            <person name="Brown M.W."/>
            <person name="Baldauf S.L."/>
        </authorList>
    </citation>
    <scope>NUCLEOTIDE SEQUENCE [LARGE SCALE GENOMIC DNA]</scope>
    <source>
        <strain evidence="15 16">ATCC MYA-3509</strain>
    </source>
</reference>
<evidence type="ECO:0000256" key="2">
    <source>
        <dbReference type="ARBA" id="ARBA00012368"/>
    </source>
</evidence>
<evidence type="ECO:0000256" key="6">
    <source>
        <dbReference type="ARBA" id="ARBA00023098"/>
    </source>
</evidence>
<dbReference type="InterPro" id="IPR001849">
    <property type="entry name" value="PH_domain"/>
</dbReference>
<dbReference type="Pfam" id="PF00169">
    <property type="entry name" value="PH"/>
    <property type="match status" value="1"/>
</dbReference>
<dbReference type="Pfam" id="PF13499">
    <property type="entry name" value="EF-hand_7"/>
    <property type="match status" value="1"/>
</dbReference>
<evidence type="ECO:0000256" key="4">
    <source>
        <dbReference type="ARBA" id="ARBA00022837"/>
    </source>
</evidence>
<dbReference type="Gene3D" id="2.30.29.30">
    <property type="entry name" value="Pleckstrin-homology domain (PH domain)/Phosphotyrosine-binding domain (PTB)"/>
    <property type="match status" value="1"/>
</dbReference>
<dbReference type="InterPro" id="IPR011993">
    <property type="entry name" value="PH-like_dom_sf"/>
</dbReference>
<dbReference type="InterPro" id="IPR017946">
    <property type="entry name" value="PLC-like_Pdiesterase_TIM-brl"/>
</dbReference>
<dbReference type="InterPro" id="IPR002048">
    <property type="entry name" value="EF_hand_dom"/>
</dbReference>
<dbReference type="InterPro" id="IPR018247">
    <property type="entry name" value="EF_Hand_1_Ca_BS"/>
</dbReference>
<dbReference type="Proteomes" id="UP001431209">
    <property type="component" value="Unassembled WGS sequence"/>
</dbReference>
<name>A0AAW2YXW8_9EUKA</name>
<dbReference type="GO" id="GO:0016042">
    <property type="term" value="P:lipid catabolic process"/>
    <property type="evidence" value="ECO:0007669"/>
    <property type="project" value="UniProtKB-KW"/>
</dbReference>
<comment type="cofactor">
    <cofactor evidence="1">
        <name>Ca(2+)</name>
        <dbReference type="ChEBI" id="CHEBI:29108"/>
    </cofactor>
</comment>
<protein>
    <recommendedName>
        <fullName evidence="2 9">Phosphoinositide phospholipase C</fullName>
        <ecNumber evidence="2 9">3.1.4.11</ecNumber>
    </recommendedName>
</protein>
<dbReference type="AlphaFoldDB" id="A0AAW2YXW8"/>
<dbReference type="SUPFAM" id="SSF51695">
    <property type="entry name" value="PLC-like phosphodiesterases"/>
    <property type="match status" value="1"/>
</dbReference>
<dbReference type="EMBL" id="JAOPGA020000840">
    <property type="protein sequence ID" value="KAL0482336.1"/>
    <property type="molecule type" value="Genomic_DNA"/>
</dbReference>
<dbReference type="GO" id="GO:0051209">
    <property type="term" value="P:release of sequestered calcium ion into cytosol"/>
    <property type="evidence" value="ECO:0007669"/>
    <property type="project" value="TreeGrafter"/>
</dbReference>
<sequence length="811" mass="93290">MFNKILRRSTKQLAVERKDTLSPVTTGENLKAFKAGYKTKAICENSSDLQKPRERIFVLQEDEHAIDIYDERRKLKKETIFLKDVTAVITGSVVCDGRLKKYLTKHSDKKQFSLLVEYGSNNKRLDVVCSDDQEFKSWLNVIEYLVTQANASYEADPSKMYDNLRSKLNVCSFVLKQWMKADVNNDGKLEFNEVKQLCKQLNMNVDSTTLQTQFKLFDDDNSGTMEYEEFVKFYNSLMNRPELNAYFEKYSAVDFLMKPDEYNTFLEQEQGEKLSEDELTKAMTALGADEVAKVGMYLNKKAFSRGITSMSNCIVNESFYKHDKSIMSRPLTHYFMESSHNTYLVGHQLKGDSSVDMYRKVLCSGCRCVELDCWDGPNNEPIIYHGHTLTSKITFRDVIVCIKQYAFTKTPYPVVLSLETHCCVEQQDVMAEILSEVLGDLIEKPTSIDDGTLTEYPSPLQLKNKILIKGKRLPYKQAEENVDEQDLSEDEESDCETDPDFWLEMEDDSQSSTTRTGSRTSMEANLSKYKETLNKQKEVNQVKKNAHVKHSVSQKLSDLTYLATMTYKSKLATEWSRMHSFGELKVDKFSKTCSKNIIQFNQTNFSRVYPKGTRFSSTNYEPTLGWIMGCQMVALNYQTQDRALRMNSMMFEANGRCGYVLKPEPLLEKNVTLDFSALVERPSHKVKITVVSASHIPKPLESTKGEVIDPFVKVQIYGPPQDQKEQKTQVVWDNGFNPVWKETFTFDIHYFDFSYLRFGVYDANRTTASVFLCENVFPLKHLRRGLRFVPLRGTNGLLIEGCDLIVNVAFE</sequence>
<dbReference type="Gene3D" id="2.60.40.150">
    <property type="entry name" value="C2 domain"/>
    <property type="match status" value="1"/>
</dbReference>
<dbReference type="InterPro" id="IPR001711">
    <property type="entry name" value="PLipase_C_Pinositol-sp_Y"/>
</dbReference>
<feature type="domain" description="EF-hand" evidence="14">
    <location>
        <begin position="169"/>
        <end position="204"/>
    </location>
</feature>
<dbReference type="InterPro" id="IPR011992">
    <property type="entry name" value="EF-hand-dom_pair"/>
</dbReference>
<dbReference type="InterPro" id="IPR001192">
    <property type="entry name" value="PI-PLC_fam"/>
</dbReference>
<accession>A0AAW2YXW8</accession>
<dbReference type="SUPFAM" id="SSF47473">
    <property type="entry name" value="EF-hand"/>
    <property type="match status" value="1"/>
</dbReference>
<dbReference type="PROSITE" id="PS50008">
    <property type="entry name" value="PIPLC_Y_DOMAIN"/>
    <property type="match status" value="1"/>
</dbReference>
<dbReference type="PRINTS" id="PR00390">
    <property type="entry name" value="PHPHLIPASEC"/>
</dbReference>
<evidence type="ECO:0000256" key="1">
    <source>
        <dbReference type="ARBA" id="ARBA00001913"/>
    </source>
</evidence>
<dbReference type="PANTHER" id="PTHR10336">
    <property type="entry name" value="PHOSPHOINOSITIDE-SPECIFIC PHOSPHOLIPASE C FAMILY PROTEIN"/>
    <property type="match status" value="1"/>
</dbReference>
<feature type="domain" description="EF-hand" evidence="14">
    <location>
        <begin position="205"/>
        <end position="240"/>
    </location>
</feature>
<dbReference type="Pfam" id="PF00388">
    <property type="entry name" value="PI-PLC-X"/>
    <property type="match status" value="1"/>
</dbReference>
<evidence type="ECO:0000259" key="14">
    <source>
        <dbReference type="PROSITE" id="PS50222"/>
    </source>
</evidence>
<evidence type="ECO:0000259" key="13">
    <source>
        <dbReference type="PROSITE" id="PS50008"/>
    </source>
</evidence>
<keyword evidence="16" id="KW-1185">Reference proteome</keyword>
<organism evidence="15 16">
    <name type="scientific">Acrasis kona</name>
    <dbReference type="NCBI Taxonomy" id="1008807"/>
    <lineage>
        <taxon>Eukaryota</taxon>
        <taxon>Discoba</taxon>
        <taxon>Heterolobosea</taxon>
        <taxon>Tetramitia</taxon>
        <taxon>Eutetramitia</taxon>
        <taxon>Acrasidae</taxon>
        <taxon>Acrasis</taxon>
    </lineage>
</organism>
<evidence type="ECO:0000259" key="11">
    <source>
        <dbReference type="PROSITE" id="PS50003"/>
    </source>
</evidence>
<evidence type="ECO:0000256" key="9">
    <source>
        <dbReference type="RuleBase" id="RU361133"/>
    </source>
</evidence>
<dbReference type="PROSITE" id="PS50003">
    <property type="entry name" value="PH_DOMAIN"/>
    <property type="match status" value="1"/>
</dbReference>
<dbReference type="SMART" id="SM00233">
    <property type="entry name" value="PH"/>
    <property type="match status" value="1"/>
</dbReference>
<dbReference type="GO" id="GO:0004435">
    <property type="term" value="F:phosphatidylinositol-4,5-bisphosphate phospholipase C activity"/>
    <property type="evidence" value="ECO:0007669"/>
    <property type="project" value="UniProtKB-EC"/>
</dbReference>
<dbReference type="PROSITE" id="PS50222">
    <property type="entry name" value="EF_HAND_2"/>
    <property type="match status" value="2"/>
</dbReference>
<evidence type="ECO:0000259" key="12">
    <source>
        <dbReference type="PROSITE" id="PS50004"/>
    </source>
</evidence>
<evidence type="ECO:0000313" key="15">
    <source>
        <dbReference type="EMBL" id="KAL0482336.1"/>
    </source>
</evidence>
<dbReference type="GO" id="GO:0048015">
    <property type="term" value="P:phosphatidylinositol-mediated signaling"/>
    <property type="evidence" value="ECO:0007669"/>
    <property type="project" value="TreeGrafter"/>
</dbReference>
<dbReference type="GO" id="GO:0005509">
    <property type="term" value="F:calcium ion binding"/>
    <property type="evidence" value="ECO:0007669"/>
    <property type="project" value="InterPro"/>
</dbReference>
<dbReference type="SUPFAM" id="SSF49562">
    <property type="entry name" value="C2 domain (Calcium/lipid-binding domain, CaLB)"/>
    <property type="match status" value="1"/>
</dbReference>
<feature type="domain" description="PH" evidence="11">
    <location>
        <begin position="31"/>
        <end position="147"/>
    </location>
</feature>
<gene>
    <name evidence="15" type="ORF">AKO1_012952</name>
</gene>
<evidence type="ECO:0000256" key="5">
    <source>
        <dbReference type="ARBA" id="ARBA00022963"/>
    </source>
</evidence>
<dbReference type="SMART" id="SM00239">
    <property type="entry name" value="C2"/>
    <property type="match status" value="1"/>
</dbReference>
<dbReference type="InterPro" id="IPR035892">
    <property type="entry name" value="C2_domain_sf"/>
</dbReference>
<dbReference type="Pfam" id="PF00168">
    <property type="entry name" value="C2"/>
    <property type="match status" value="1"/>
</dbReference>
<dbReference type="SMART" id="SM00054">
    <property type="entry name" value="EFh"/>
    <property type="match status" value="2"/>
</dbReference>
<dbReference type="CDD" id="cd00275">
    <property type="entry name" value="C2_PLC_like"/>
    <property type="match status" value="1"/>
</dbReference>
<dbReference type="InterPro" id="IPR000008">
    <property type="entry name" value="C2_dom"/>
</dbReference>
<evidence type="ECO:0000313" key="16">
    <source>
        <dbReference type="Proteomes" id="UP001431209"/>
    </source>
</evidence>
<dbReference type="SMART" id="SM00149">
    <property type="entry name" value="PLCYc"/>
    <property type="match status" value="1"/>
</dbReference>
<dbReference type="PANTHER" id="PTHR10336:SF36">
    <property type="entry name" value="1-PHOSPHATIDYLINOSITOL 4,5-BISPHOSPHATE PHOSPHODIESTERASE BETA-4"/>
    <property type="match status" value="1"/>
</dbReference>
<dbReference type="CDD" id="cd15898">
    <property type="entry name" value="EFh_PI-PLC"/>
    <property type="match status" value="1"/>
</dbReference>
<dbReference type="Pfam" id="PF00387">
    <property type="entry name" value="PI-PLC-Y"/>
    <property type="match status" value="1"/>
</dbReference>
<comment type="catalytic activity">
    <reaction evidence="8">
        <text>a 1,2-diacyl-sn-glycero-3-phospho-(1D-myo-inositol-4,5-bisphosphate) + H2O = 1D-myo-inositol 1,4,5-trisphosphate + a 1,2-diacyl-sn-glycerol + H(+)</text>
        <dbReference type="Rhea" id="RHEA:33179"/>
        <dbReference type="ChEBI" id="CHEBI:15377"/>
        <dbReference type="ChEBI" id="CHEBI:15378"/>
        <dbReference type="ChEBI" id="CHEBI:17815"/>
        <dbReference type="ChEBI" id="CHEBI:58456"/>
        <dbReference type="ChEBI" id="CHEBI:203600"/>
        <dbReference type="EC" id="3.1.4.11"/>
    </reaction>
    <physiologicalReaction direction="left-to-right" evidence="8">
        <dbReference type="Rhea" id="RHEA:33180"/>
    </physiologicalReaction>
</comment>
<dbReference type="InterPro" id="IPR000909">
    <property type="entry name" value="PLipase_C_PInositol-sp_X_dom"/>
</dbReference>
<feature type="region of interest" description="Disordered" evidence="10">
    <location>
        <begin position="478"/>
        <end position="497"/>
    </location>
</feature>
<dbReference type="PROSITE" id="PS50004">
    <property type="entry name" value="C2"/>
    <property type="match status" value="1"/>
</dbReference>
<proteinExistence type="predicted"/>
<dbReference type="CDD" id="cd08558">
    <property type="entry name" value="PI-PLCc_eukaryota"/>
    <property type="match status" value="1"/>
</dbReference>
<dbReference type="PROSITE" id="PS50007">
    <property type="entry name" value="PIPLC_X_DOMAIN"/>
    <property type="match status" value="1"/>
</dbReference>
<evidence type="ECO:0000256" key="10">
    <source>
        <dbReference type="SAM" id="MobiDB-lite"/>
    </source>
</evidence>
<dbReference type="EC" id="3.1.4.11" evidence="2 9"/>
<feature type="compositionally biased region" description="Acidic residues" evidence="10">
    <location>
        <begin position="480"/>
        <end position="497"/>
    </location>
</feature>
<keyword evidence="6 9" id="KW-0443">Lipid metabolism</keyword>
<keyword evidence="5 9" id="KW-0442">Lipid degradation</keyword>
<dbReference type="SMART" id="SM00148">
    <property type="entry name" value="PLCXc"/>
    <property type="match status" value="1"/>
</dbReference>
<keyword evidence="3 9" id="KW-0378">Hydrolase</keyword>
<dbReference type="PROSITE" id="PS00018">
    <property type="entry name" value="EF_HAND_1"/>
    <property type="match status" value="2"/>
</dbReference>
<dbReference type="Gene3D" id="1.10.238.10">
    <property type="entry name" value="EF-hand"/>
    <property type="match status" value="2"/>
</dbReference>
<keyword evidence="4" id="KW-0106">Calcium</keyword>
<dbReference type="Gene3D" id="3.20.20.190">
    <property type="entry name" value="Phosphatidylinositol (PI) phosphodiesterase"/>
    <property type="match status" value="1"/>
</dbReference>
<comment type="caution">
    <text evidence="15">The sequence shown here is derived from an EMBL/GenBank/DDBJ whole genome shotgun (WGS) entry which is preliminary data.</text>
</comment>
<dbReference type="SUPFAM" id="SSF50729">
    <property type="entry name" value="PH domain-like"/>
    <property type="match status" value="1"/>
</dbReference>
<feature type="domain" description="C2" evidence="12">
    <location>
        <begin position="665"/>
        <end position="793"/>
    </location>
</feature>
<feature type="domain" description="PI-PLC Y-box" evidence="13">
    <location>
        <begin position="578"/>
        <end position="666"/>
    </location>
</feature>
<keyword evidence="7" id="KW-0807">Transducer</keyword>